<comment type="caution">
    <text evidence="9">The sequence shown here is derived from an EMBL/GenBank/DDBJ whole genome shotgun (WGS) entry which is preliminary data.</text>
</comment>
<sequence>MQTLPRRHHLLSIIATGSLAACTTTATLPPPAAPGISLATMQEATRTLASDEFEGREPGTRGEGLTIAYLAEQFAAAGLEPGNDGSWFQDVPLVEITGSNFAPLELSGGGVSLSFDYATDWVGVSYRQMPRTAINGSELIFVGYGINAPEKGWNDYEGVDMRGKTALILVNDPDYSTETLEGPFNGRAMTYYGRWTYKYEEAARQGATGAIIIHEDFPAAYGWNVVESSWSGPQAYADTGTGGMDQTAMNGWITLDAAKAMFDAAGLDMEALTAAASEPGFEAVPMNLAVSTSFDNDFRRFTSRNVVGVLPGNSRPDEYVLHTAHWDHLGRCTPNEEGDDICNGAIDNATGTAALIALAEAHKEAGGTGRSQVFLAVTAEESGLLGAEYYGANPIYPLSQTVGGVNIDALHVTGPARDVISIGSGKSELDFVVTEALAAQGRVLSPDSSPQAGRYYRSDHFGLAKRGVPMIYLKAGIDLVDGGTEAGMAMDEEYTAHAYHGPDDEYNESWDWRGVMMDLELYYAIGRDLGNRSDWPNWYPQDEFRMIRDASCAGEGGC</sequence>
<evidence type="ECO:0000256" key="5">
    <source>
        <dbReference type="ARBA" id="ARBA00022801"/>
    </source>
</evidence>
<dbReference type="GO" id="GO:0006508">
    <property type="term" value="P:proteolysis"/>
    <property type="evidence" value="ECO:0007669"/>
    <property type="project" value="UniProtKB-KW"/>
</dbReference>
<evidence type="ECO:0000256" key="3">
    <source>
        <dbReference type="ARBA" id="ARBA00022723"/>
    </source>
</evidence>
<keyword evidence="1" id="KW-0031">Aminopeptidase</keyword>
<dbReference type="Proteomes" id="UP000309389">
    <property type="component" value="Unassembled WGS sequence"/>
</dbReference>
<dbReference type="Pfam" id="PF04389">
    <property type="entry name" value="Peptidase_M28"/>
    <property type="match status" value="1"/>
</dbReference>
<evidence type="ECO:0000256" key="4">
    <source>
        <dbReference type="ARBA" id="ARBA00022729"/>
    </source>
</evidence>
<dbReference type="Gene3D" id="3.50.30.30">
    <property type="match status" value="1"/>
</dbReference>
<dbReference type="InterPro" id="IPR045175">
    <property type="entry name" value="M28_fam"/>
</dbReference>
<proteinExistence type="predicted"/>
<accession>A0A4T3EWX7</accession>
<keyword evidence="3" id="KW-0479">Metal-binding</keyword>
<feature type="domain" description="Peptidase M28" evidence="8">
    <location>
        <begin position="305"/>
        <end position="513"/>
    </location>
</feature>
<keyword evidence="4 7" id="KW-0732">Signal</keyword>
<keyword evidence="5" id="KW-0378">Hydrolase</keyword>
<evidence type="ECO:0000256" key="6">
    <source>
        <dbReference type="ARBA" id="ARBA00022833"/>
    </source>
</evidence>
<feature type="signal peptide" evidence="7">
    <location>
        <begin position="1"/>
        <end position="20"/>
    </location>
</feature>
<dbReference type="OrthoDB" id="9778250at2"/>
<keyword evidence="6" id="KW-0862">Zinc</keyword>
<organism evidence="9 10">
    <name type="scientific">Alteraurantiacibacter aquimixticola</name>
    <dbReference type="NCBI Taxonomy" id="2489173"/>
    <lineage>
        <taxon>Bacteria</taxon>
        <taxon>Pseudomonadati</taxon>
        <taxon>Pseudomonadota</taxon>
        <taxon>Alphaproteobacteria</taxon>
        <taxon>Sphingomonadales</taxon>
        <taxon>Erythrobacteraceae</taxon>
        <taxon>Alteraurantiacibacter</taxon>
    </lineage>
</organism>
<dbReference type="InterPro" id="IPR046450">
    <property type="entry name" value="PA_dom_sf"/>
</dbReference>
<evidence type="ECO:0000313" key="10">
    <source>
        <dbReference type="Proteomes" id="UP000309389"/>
    </source>
</evidence>
<dbReference type="PROSITE" id="PS51257">
    <property type="entry name" value="PROKAR_LIPOPROTEIN"/>
    <property type="match status" value="1"/>
</dbReference>
<dbReference type="Gene3D" id="3.40.630.10">
    <property type="entry name" value="Zn peptidases"/>
    <property type="match status" value="1"/>
</dbReference>
<evidence type="ECO:0000256" key="1">
    <source>
        <dbReference type="ARBA" id="ARBA00022438"/>
    </source>
</evidence>
<keyword evidence="10" id="KW-1185">Reference proteome</keyword>
<feature type="chain" id="PRO_5020929021" evidence="7">
    <location>
        <begin position="21"/>
        <end position="558"/>
    </location>
</feature>
<protein>
    <submittedName>
        <fullName evidence="9">M28 family peptidase</fullName>
    </submittedName>
</protein>
<name>A0A4T3EWX7_9SPHN</name>
<dbReference type="GO" id="GO:0004177">
    <property type="term" value="F:aminopeptidase activity"/>
    <property type="evidence" value="ECO:0007669"/>
    <property type="project" value="UniProtKB-KW"/>
</dbReference>
<dbReference type="AlphaFoldDB" id="A0A4T3EWX7"/>
<keyword evidence="2" id="KW-0645">Protease</keyword>
<dbReference type="InterPro" id="IPR007484">
    <property type="entry name" value="Peptidase_M28"/>
</dbReference>
<dbReference type="SUPFAM" id="SSF53187">
    <property type="entry name" value="Zn-dependent exopeptidases"/>
    <property type="match status" value="1"/>
</dbReference>
<reference evidence="9 10" key="1">
    <citation type="submission" date="2019-04" db="EMBL/GenBank/DDBJ databases">
        <title>Altererythrobacter aquimixticola sp. nov., isolated from sediment of junction between the ocean and a freshwater spring.</title>
        <authorList>
            <person name="Yoon J.-H."/>
        </authorList>
    </citation>
    <scope>NUCLEOTIDE SEQUENCE [LARGE SCALE GENOMIC DNA]</scope>
    <source>
        <strain evidence="9 10">SSKS-13</strain>
    </source>
</reference>
<dbReference type="CDD" id="cd04821">
    <property type="entry name" value="PA_M28_1_2"/>
    <property type="match status" value="1"/>
</dbReference>
<evidence type="ECO:0000256" key="2">
    <source>
        <dbReference type="ARBA" id="ARBA00022670"/>
    </source>
</evidence>
<dbReference type="SUPFAM" id="SSF52025">
    <property type="entry name" value="PA domain"/>
    <property type="match status" value="1"/>
</dbReference>
<evidence type="ECO:0000313" key="9">
    <source>
        <dbReference type="EMBL" id="TIX49003.1"/>
    </source>
</evidence>
<dbReference type="EMBL" id="SSHH01000004">
    <property type="protein sequence ID" value="TIX49003.1"/>
    <property type="molecule type" value="Genomic_DNA"/>
</dbReference>
<dbReference type="PANTHER" id="PTHR12147:SF56">
    <property type="entry name" value="AMINOPEPTIDASE YDR415C-RELATED"/>
    <property type="match status" value="1"/>
</dbReference>
<dbReference type="RefSeq" id="WP_136694578.1">
    <property type="nucleotide sequence ID" value="NZ_SSHH01000004.1"/>
</dbReference>
<evidence type="ECO:0000256" key="7">
    <source>
        <dbReference type="SAM" id="SignalP"/>
    </source>
</evidence>
<evidence type="ECO:0000259" key="8">
    <source>
        <dbReference type="Pfam" id="PF04389"/>
    </source>
</evidence>
<dbReference type="GO" id="GO:0046872">
    <property type="term" value="F:metal ion binding"/>
    <property type="evidence" value="ECO:0007669"/>
    <property type="project" value="UniProtKB-KW"/>
</dbReference>
<dbReference type="GO" id="GO:0008235">
    <property type="term" value="F:metalloexopeptidase activity"/>
    <property type="evidence" value="ECO:0007669"/>
    <property type="project" value="InterPro"/>
</dbReference>
<gene>
    <name evidence="9" type="ORF">E5222_14835</name>
</gene>
<dbReference type="PANTHER" id="PTHR12147">
    <property type="entry name" value="METALLOPEPTIDASE M28 FAMILY MEMBER"/>
    <property type="match status" value="1"/>
</dbReference>